<feature type="region of interest" description="Disordered" evidence="1">
    <location>
        <begin position="105"/>
        <end position="145"/>
    </location>
</feature>
<sequence>MCLKETIASVACGHTIKMFTPCPDAEYHTGPEGLEATPCDAVVKHEVTTDKICDRSCPYRLYNKRWICCECDGPNQRRFRCAIKGCGHLICDVCKPLVTRWRIRRSDRSRSTSPGGRVDRSRSVSPDERESQRSRGEPVPDLATRPRIPIYDASVGGWV</sequence>
<organism evidence="2 3">
    <name type="scientific">Colletotrichum sojae</name>
    <dbReference type="NCBI Taxonomy" id="2175907"/>
    <lineage>
        <taxon>Eukaryota</taxon>
        <taxon>Fungi</taxon>
        <taxon>Dikarya</taxon>
        <taxon>Ascomycota</taxon>
        <taxon>Pezizomycotina</taxon>
        <taxon>Sordariomycetes</taxon>
        <taxon>Hypocreomycetidae</taxon>
        <taxon>Glomerellales</taxon>
        <taxon>Glomerellaceae</taxon>
        <taxon>Colletotrichum</taxon>
        <taxon>Colletotrichum orchidearum species complex</taxon>
    </lineage>
</organism>
<name>A0A8H6J674_9PEZI</name>
<evidence type="ECO:0000313" key="3">
    <source>
        <dbReference type="Proteomes" id="UP000652219"/>
    </source>
</evidence>
<accession>A0A8H6J674</accession>
<gene>
    <name evidence="2" type="ORF">CSOJ01_08394</name>
</gene>
<comment type="caution">
    <text evidence="2">The sequence shown here is derived from an EMBL/GenBank/DDBJ whole genome shotgun (WGS) entry which is preliminary data.</text>
</comment>
<reference evidence="2 3" key="1">
    <citation type="journal article" date="2020" name="Phytopathology">
        <title>Genome Sequence Resources of Colletotrichum truncatum, C. plurivorum, C. musicola, and C. sojae: Four Species Pathogenic to Soybean (Glycine max).</title>
        <authorList>
            <person name="Rogerio F."/>
            <person name="Boufleur T.R."/>
            <person name="Ciampi-Guillardi M."/>
            <person name="Sukno S.A."/>
            <person name="Thon M.R."/>
            <person name="Massola Junior N.S."/>
            <person name="Baroncelli R."/>
        </authorList>
    </citation>
    <scope>NUCLEOTIDE SEQUENCE [LARGE SCALE GENOMIC DNA]</scope>
    <source>
        <strain evidence="2 3">LFN0009</strain>
    </source>
</reference>
<dbReference type="EMBL" id="WIGN01000144">
    <property type="protein sequence ID" value="KAF6807127.1"/>
    <property type="molecule type" value="Genomic_DNA"/>
</dbReference>
<dbReference type="Proteomes" id="UP000652219">
    <property type="component" value="Unassembled WGS sequence"/>
</dbReference>
<proteinExistence type="predicted"/>
<keyword evidence="3" id="KW-1185">Reference proteome</keyword>
<feature type="compositionally biased region" description="Basic and acidic residues" evidence="1">
    <location>
        <begin position="117"/>
        <end position="138"/>
    </location>
</feature>
<protein>
    <submittedName>
        <fullName evidence="2">Uncharacterized protein</fullName>
    </submittedName>
</protein>
<evidence type="ECO:0000313" key="2">
    <source>
        <dbReference type="EMBL" id="KAF6807127.1"/>
    </source>
</evidence>
<evidence type="ECO:0000256" key="1">
    <source>
        <dbReference type="SAM" id="MobiDB-lite"/>
    </source>
</evidence>
<dbReference type="AlphaFoldDB" id="A0A8H6J674"/>